<evidence type="ECO:0000256" key="1">
    <source>
        <dbReference type="SAM" id="MobiDB-lite"/>
    </source>
</evidence>
<proteinExistence type="predicted"/>
<evidence type="ECO:0000313" key="2">
    <source>
        <dbReference type="EMBL" id="GHE85158.1"/>
    </source>
</evidence>
<feature type="compositionally biased region" description="Basic and acidic residues" evidence="1">
    <location>
        <begin position="94"/>
        <end position="120"/>
    </location>
</feature>
<organism evidence="2 3">
    <name type="scientific">Amycolatopsis deserti</name>
    <dbReference type="NCBI Taxonomy" id="185696"/>
    <lineage>
        <taxon>Bacteria</taxon>
        <taxon>Bacillati</taxon>
        <taxon>Actinomycetota</taxon>
        <taxon>Actinomycetes</taxon>
        <taxon>Pseudonocardiales</taxon>
        <taxon>Pseudonocardiaceae</taxon>
        <taxon>Amycolatopsis</taxon>
    </lineage>
</organism>
<reference evidence="3" key="1">
    <citation type="journal article" date="2019" name="Int. J. Syst. Evol. Microbiol.">
        <title>The Global Catalogue of Microorganisms (GCM) 10K type strain sequencing project: providing services to taxonomists for standard genome sequencing and annotation.</title>
        <authorList>
            <consortium name="The Broad Institute Genomics Platform"/>
            <consortium name="The Broad Institute Genome Sequencing Center for Infectious Disease"/>
            <person name="Wu L."/>
            <person name="Ma J."/>
        </authorList>
    </citation>
    <scope>NUCLEOTIDE SEQUENCE [LARGE SCALE GENOMIC DNA]</scope>
    <source>
        <strain evidence="3">CGMCC 4.7677</strain>
    </source>
</reference>
<feature type="region of interest" description="Disordered" evidence="1">
    <location>
        <begin position="35"/>
        <end position="138"/>
    </location>
</feature>
<keyword evidence="3" id="KW-1185">Reference proteome</keyword>
<dbReference type="EMBL" id="BNAU01000001">
    <property type="protein sequence ID" value="GHE85158.1"/>
    <property type="molecule type" value="Genomic_DNA"/>
</dbReference>
<sequence>MGIIFGELSMEIVMAGPGAPDRRGVKAPVIGYAAGVTPHNDEPLDEPLDLGATEMSPAEESRVRAEHDLDRPRVFDERNAVDDRAETRSTLLPEEEHAGSADPEAQAREVLRDSDLRTEVPESAPDTMIERRRPEDTA</sequence>
<feature type="compositionally biased region" description="Basic and acidic residues" evidence="1">
    <location>
        <begin position="59"/>
        <end position="87"/>
    </location>
</feature>
<feature type="compositionally biased region" description="Basic and acidic residues" evidence="1">
    <location>
        <begin position="128"/>
        <end position="138"/>
    </location>
</feature>
<comment type="caution">
    <text evidence="2">The sequence shown here is derived from an EMBL/GenBank/DDBJ whole genome shotgun (WGS) entry which is preliminary data.</text>
</comment>
<protein>
    <recommendedName>
        <fullName evidence="4">DUF2382 domain-containing protein</fullName>
    </recommendedName>
</protein>
<name>A0ABQ3IIY5_9PSEU</name>
<gene>
    <name evidence="2" type="ORF">GCM10017786_16360</name>
</gene>
<evidence type="ECO:0008006" key="4">
    <source>
        <dbReference type="Google" id="ProtNLM"/>
    </source>
</evidence>
<accession>A0ABQ3IIY5</accession>
<evidence type="ECO:0000313" key="3">
    <source>
        <dbReference type="Proteomes" id="UP000605897"/>
    </source>
</evidence>
<dbReference type="Proteomes" id="UP000605897">
    <property type="component" value="Unassembled WGS sequence"/>
</dbReference>